<reference evidence="1 2" key="1">
    <citation type="submission" date="2018-08" db="EMBL/GenBank/DDBJ databases">
        <title>Lysinibacillus sp. YLB-03 draft genome sequence.</title>
        <authorList>
            <person name="Yu L."/>
        </authorList>
    </citation>
    <scope>NUCLEOTIDE SEQUENCE [LARGE SCALE GENOMIC DNA]</scope>
    <source>
        <strain evidence="1 2">YLB-03</strain>
    </source>
</reference>
<proteinExistence type="predicted"/>
<dbReference type="Pfam" id="PF11213">
    <property type="entry name" value="DUF3006"/>
    <property type="match status" value="1"/>
</dbReference>
<comment type="caution">
    <text evidence="1">The sequence shown here is derived from an EMBL/GenBank/DDBJ whole genome shotgun (WGS) entry which is preliminary data.</text>
</comment>
<protein>
    <submittedName>
        <fullName evidence="1">DUF3006 domain-containing protein</fullName>
    </submittedName>
</protein>
<name>A0A396SEG4_9BACL</name>
<gene>
    <name evidence="1" type="ORF">D1B33_09355</name>
</gene>
<dbReference type="OrthoDB" id="2452890at2"/>
<dbReference type="AlphaFoldDB" id="A0A396SEG4"/>
<organism evidence="1 2">
    <name type="scientific">Ureibacillus yapensis</name>
    <dbReference type="NCBI Taxonomy" id="2304605"/>
    <lineage>
        <taxon>Bacteria</taxon>
        <taxon>Bacillati</taxon>
        <taxon>Bacillota</taxon>
        <taxon>Bacilli</taxon>
        <taxon>Bacillales</taxon>
        <taxon>Caryophanaceae</taxon>
        <taxon>Ureibacillus</taxon>
    </lineage>
</organism>
<evidence type="ECO:0000313" key="2">
    <source>
        <dbReference type="Proteomes" id="UP000265692"/>
    </source>
</evidence>
<dbReference type="InterPro" id="IPR021377">
    <property type="entry name" value="DUF3006"/>
</dbReference>
<evidence type="ECO:0000313" key="1">
    <source>
        <dbReference type="EMBL" id="RHW36602.1"/>
    </source>
</evidence>
<dbReference type="Proteomes" id="UP000265692">
    <property type="component" value="Unassembled WGS sequence"/>
</dbReference>
<keyword evidence="2" id="KW-1185">Reference proteome</keyword>
<accession>A0A396SEG4</accession>
<dbReference type="RefSeq" id="WP_118876125.1">
    <property type="nucleotide sequence ID" value="NZ_QWEI01000004.1"/>
</dbReference>
<dbReference type="EMBL" id="QWEI01000004">
    <property type="protein sequence ID" value="RHW36602.1"/>
    <property type="molecule type" value="Genomic_DNA"/>
</dbReference>
<sequence length="82" mass="9593">MNTKEYTLDRFEGDYAIFLKRPEETEQLAIHRREMNGKVQEGDIVDIQDNGMGYHITVLKDTTAKKKEHVKNLLNELKSKNN</sequence>